<gene>
    <name evidence="2" type="ORF">AAF712_014646</name>
</gene>
<dbReference type="InterPro" id="IPR000772">
    <property type="entry name" value="Ricin_B_lectin"/>
</dbReference>
<dbReference type="Gene3D" id="2.80.10.50">
    <property type="match status" value="1"/>
</dbReference>
<accession>A0ABR2ZBK6</accession>
<protein>
    <recommendedName>
        <fullName evidence="1">Ricin B lectin domain-containing protein</fullName>
    </recommendedName>
</protein>
<dbReference type="Proteomes" id="UP001437256">
    <property type="component" value="Unassembled WGS sequence"/>
</dbReference>
<dbReference type="Pfam" id="PF00652">
    <property type="entry name" value="Ricin_B_lectin"/>
    <property type="match status" value="1"/>
</dbReference>
<organism evidence="2 3">
    <name type="scientific">Marasmius tenuissimus</name>
    <dbReference type="NCBI Taxonomy" id="585030"/>
    <lineage>
        <taxon>Eukaryota</taxon>
        <taxon>Fungi</taxon>
        <taxon>Dikarya</taxon>
        <taxon>Basidiomycota</taxon>
        <taxon>Agaricomycotina</taxon>
        <taxon>Agaricomycetes</taxon>
        <taxon>Agaricomycetidae</taxon>
        <taxon>Agaricales</taxon>
        <taxon>Marasmiineae</taxon>
        <taxon>Marasmiaceae</taxon>
        <taxon>Marasmius</taxon>
    </lineage>
</organism>
<dbReference type="InterPro" id="IPR035992">
    <property type="entry name" value="Ricin_B-like_lectins"/>
</dbReference>
<name>A0ABR2ZBK6_9AGAR</name>
<comment type="caution">
    <text evidence="2">The sequence shown here is derived from an EMBL/GenBank/DDBJ whole genome shotgun (WGS) entry which is preliminary data.</text>
</comment>
<keyword evidence="3" id="KW-1185">Reference proteome</keyword>
<feature type="domain" description="Ricin B lectin" evidence="1">
    <location>
        <begin position="19"/>
        <end position="105"/>
    </location>
</feature>
<dbReference type="SUPFAM" id="SSF50370">
    <property type="entry name" value="Ricin B-like lectins"/>
    <property type="match status" value="1"/>
</dbReference>
<evidence type="ECO:0000259" key="1">
    <source>
        <dbReference type="Pfam" id="PF00652"/>
    </source>
</evidence>
<evidence type="ECO:0000313" key="3">
    <source>
        <dbReference type="Proteomes" id="UP001437256"/>
    </source>
</evidence>
<sequence>MATATQAQNSGGSLLLAQGIRPHISSVCLTAVSNNDGAKVSLGYCVDASPELPNGNITWVMPDVGKTGQIKTFNGKCLDVPGGDASNGNSLQIWSCSEGNANQMWSHAGVIEGQWVLSWAGKNKCVDVRNGNYDVMNNVSRGTLARFCDYCAAADRFSS</sequence>
<dbReference type="PROSITE" id="PS50231">
    <property type="entry name" value="RICIN_B_LECTIN"/>
    <property type="match status" value="1"/>
</dbReference>
<reference evidence="2 3" key="1">
    <citation type="submission" date="2024-05" db="EMBL/GenBank/DDBJ databases">
        <title>A draft genome resource for the thread blight pathogen Marasmius tenuissimus strain MS-2.</title>
        <authorList>
            <person name="Yulfo-Soto G.E."/>
            <person name="Baruah I.K."/>
            <person name="Amoako-Attah I."/>
            <person name="Bukari Y."/>
            <person name="Meinhardt L.W."/>
            <person name="Bailey B.A."/>
            <person name="Cohen S.P."/>
        </authorList>
    </citation>
    <scope>NUCLEOTIDE SEQUENCE [LARGE SCALE GENOMIC DNA]</scope>
    <source>
        <strain evidence="2 3">MS-2</strain>
    </source>
</reference>
<evidence type="ECO:0000313" key="2">
    <source>
        <dbReference type="EMBL" id="KAL0058663.1"/>
    </source>
</evidence>
<dbReference type="EMBL" id="JBBXMP010000288">
    <property type="protein sequence ID" value="KAL0058663.1"/>
    <property type="molecule type" value="Genomic_DNA"/>
</dbReference>
<dbReference type="CDD" id="cd00161">
    <property type="entry name" value="beta-trefoil_Ricin-like"/>
    <property type="match status" value="1"/>
</dbReference>
<proteinExistence type="predicted"/>